<gene>
    <name evidence="10" type="ORF">LAZ67_8002568</name>
</gene>
<reference evidence="10 11" key="1">
    <citation type="submission" date="2022-01" db="EMBL/GenBank/DDBJ databases">
        <title>A chromosomal length assembly of Cordylochernes scorpioides.</title>
        <authorList>
            <person name="Zeh D."/>
            <person name="Zeh J."/>
        </authorList>
    </citation>
    <scope>NUCLEOTIDE SEQUENCE [LARGE SCALE GENOMIC DNA]</scope>
    <source>
        <strain evidence="10">IN4F17</strain>
        <tissue evidence="10">Whole Body</tissue>
    </source>
</reference>
<feature type="transmembrane region" description="Helical" evidence="9">
    <location>
        <begin position="32"/>
        <end position="49"/>
    </location>
</feature>
<evidence type="ECO:0000256" key="8">
    <source>
        <dbReference type="PROSITE-ProRule" id="PRU00023"/>
    </source>
</evidence>
<evidence type="ECO:0000256" key="3">
    <source>
        <dbReference type="ARBA" id="ARBA00022537"/>
    </source>
</evidence>
<dbReference type="Gene3D" id="1.25.40.20">
    <property type="entry name" value="Ankyrin repeat-containing domain"/>
    <property type="match status" value="2"/>
</dbReference>
<dbReference type="InterPro" id="IPR036770">
    <property type="entry name" value="Ankyrin_rpt-contain_sf"/>
</dbReference>
<evidence type="ECO:0000313" key="10">
    <source>
        <dbReference type="EMBL" id="UYV71307.1"/>
    </source>
</evidence>
<keyword evidence="6 8" id="KW-0040">ANK repeat</keyword>
<evidence type="ECO:0000256" key="9">
    <source>
        <dbReference type="SAM" id="Phobius"/>
    </source>
</evidence>
<evidence type="ECO:0000256" key="5">
    <source>
        <dbReference type="ARBA" id="ARBA00023028"/>
    </source>
</evidence>
<keyword evidence="9" id="KW-0472">Membrane</keyword>
<feature type="transmembrane region" description="Helical" evidence="9">
    <location>
        <begin position="55"/>
        <end position="74"/>
    </location>
</feature>
<accession>A0ABY6KR26</accession>
<keyword evidence="9" id="KW-1133">Transmembrane helix</keyword>
<keyword evidence="2" id="KW-0268">Exocytosis</keyword>
<evidence type="ECO:0000256" key="4">
    <source>
        <dbReference type="ARBA" id="ARBA00022737"/>
    </source>
</evidence>
<keyword evidence="4" id="KW-0677">Repeat</keyword>
<dbReference type="EMBL" id="CP092870">
    <property type="protein sequence ID" value="UYV71307.1"/>
    <property type="molecule type" value="Genomic_DNA"/>
</dbReference>
<keyword evidence="5" id="KW-0638">Presynaptic neurotoxin</keyword>
<name>A0ABY6KR26_9ARAC</name>
<keyword evidence="3" id="KW-1052">Target cell membrane</keyword>
<feature type="repeat" description="ANK" evidence="8">
    <location>
        <begin position="199"/>
        <end position="231"/>
    </location>
</feature>
<feature type="repeat" description="ANK" evidence="8">
    <location>
        <begin position="140"/>
        <end position="172"/>
    </location>
</feature>
<dbReference type="Proteomes" id="UP001235939">
    <property type="component" value="Chromosome 08"/>
</dbReference>
<keyword evidence="11" id="KW-1185">Reference proteome</keyword>
<evidence type="ECO:0000256" key="2">
    <source>
        <dbReference type="ARBA" id="ARBA00022483"/>
    </source>
</evidence>
<comment type="subcellular location">
    <subcellularLocation>
        <location evidence="1">Target cell membrane</location>
    </subcellularLocation>
</comment>
<keyword evidence="9" id="KW-0812">Transmembrane</keyword>
<protein>
    <submittedName>
        <fullName evidence="10">KANK1</fullName>
    </submittedName>
</protein>
<dbReference type="SUPFAM" id="SSF48403">
    <property type="entry name" value="Ankyrin repeat"/>
    <property type="match status" value="1"/>
</dbReference>
<dbReference type="SMART" id="SM00248">
    <property type="entry name" value="ANK"/>
    <property type="match status" value="4"/>
</dbReference>
<dbReference type="Pfam" id="PF12796">
    <property type="entry name" value="Ank_2"/>
    <property type="match status" value="1"/>
</dbReference>
<evidence type="ECO:0000256" key="7">
    <source>
        <dbReference type="ARBA" id="ARBA00023298"/>
    </source>
</evidence>
<keyword evidence="7" id="KW-1053">Target membrane</keyword>
<keyword evidence="5" id="KW-0528">Neurotoxin</keyword>
<dbReference type="PROSITE" id="PS50088">
    <property type="entry name" value="ANK_REPEAT"/>
    <property type="match status" value="2"/>
</dbReference>
<evidence type="ECO:0000256" key="1">
    <source>
        <dbReference type="ARBA" id="ARBA00004175"/>
    </source>
</evidence>
<dbReference type="PANTHER" id="PTHR24171">
    <property type="entry name" value="ANKYRIN REPEAT DOMAIN-CONTAINING PROTEIN 39-RELATED"/>
    <property type="match status" value="1"/>
</dbReference>
<keyword evidence="5" id="KW-0800">Toxin</keyword>
<organism evidence="10 11">
    <name type="scientific">Cordylochernes scorpioides</name>
    <dbReference type="NCBI Taxonomy" id="51811"/>
    <lineage>
        <taxon>Eukaryota</taxon>
        <taxon>Metazoa</taxon>
        <taxon>Ecdysozoa</taxon>
        <taxon>Arthropoda</taxon>
        <taxon>Chelicerata</taxon>
        <taxon>Arachnida</taxon>
        <taxon>Pseudoscorpiones</taxon>
        <taxon>Cheliferoidea</taxon>
        <taxon>Chernetidae</taxon>
        <taxon>Cordylochernes</taxon>
    </lineage>
</organism>
<evidence type="ECO:0000313" key="11">
    <source>
        <dbReference type="Proteomes" id="UP001235939"/>
    </source>
</evidence>
<proteinExistence type="predicted"/>
<evidence type="ECO:0000256" key="6">
    <source>
        <dbReference type="ARBA" id="ARBA00023043"/>
    </source>
</evidence>
<dbReference type="InterPro" id="IPR002110">
    <property type="entry name" value="Ankyrin_rpt"/>
</dbReference>
<dbReference type="PROSITE" id="PS50297">
    <property type="entry name" value="ANK_REP_REGION"/>
    <property type="match status" value="2"/>
</dbReference>
<sequence>MFKNGFKKLKGKVRKLNPIKSKKNKIIGSKKLAFLLTAGTIVEILPMFNLAPLPALAISSACVFSINFVVVKALKKVIKQHKEKSKTVAESEKPQEEIQDVSIEQRREYDTAHLASIFGFTEIVDIVVIRTKNINVSNIYDNTPLHFSIKYKHLEVMQTLLRSGADINCLNGLGQSPLHLAIQYADRVMLGLLIKKERFSNTPLLLAVSLNEKDHVKLLLQNRANINTIGRDGCTPLHLALANGNK</sequence>